<feature type="chain" id="PRO_5010127661" description="Pectinesterase inhibitor domain-containing protein" evidence="1">
    <location>
        <begin position="22"/>
        <end position="165"/>
    </location>
</feature>
<dbReference type="GO" id="GO:0004857">
    <property type="term" value="F:enzyme inhibitor activity"/>
    <property type="evidence" value="ECO:0000318"/>
    <property type="project" value="GO_Central"/>
</dbReference>
<sequence>MRVLAAVVLTAFAAAASSCAAAGTNKPLLVENLPASAEAKDFIRAGCNETCIRRPDAARACYELLLPYAASINGSYNRASLAIATVMVSKLADLADELRWFGETGSWLDECIRVLDEAVAGARVQALPALGRMSAIADNKLDDKDPDFLLVSNWLRGVDNNFVKC</sequence>
<dbReference type="GeneID" id="101783754"/>
<organism evidence="3 4">
    <name type="scientific">Setaria italica</name>
    <name type="common">Foxtail millet</name>
    <name type="synonym">Panicum italicum</name>
    <dbReference type="NCBI Taxonomy" id="4555"/>
    <lineage>
        <taxon>Eukaryota</taxon>
        <taxon>Viridiplantae</taxon>
        <taxon>Streptophyta</taxon>
        <taxon>Embryophyta</taxon>
        <taxon>Tracheophyta</taxon>
        <taxon>Spermatophyta</taxon>
        <taxon>Magnoliopsida</taxon>
        <taxon>Liliopsida</taxon>
        <taxon>Poales</taxon>
        <taxon>Poaceae</taxon>
        <taxon>PACMAD clade</taxon>
        <taxon>Panicoideae</taxon>
        <taxon>Panicodae</taxon>
        <taxon>Paniceae</taxon>
        <taxon>Cenchrinae</taxon>
        <taxon>Setaria</taxon>
    </lineage>
</organism>
<feature type="signal peptide" evidence="1">
    <location>
        <begin position="1"/>
        <end position="21"/>
    </location>
</feature>
<reference evidence="2" key="2">
    <citation type="submission" date="2015-07" db="EMBL/GenBank/DDBJ databases">
        <authorList>
            <person name="Noorani M."/>
        </authorList>
    </citation>
    <scope>NUCLEOTIDE SEQUENCE</scope>
    <source>
        <strain evidence="2">Yugu1</strain>
    </source>
</reference>
<name>K3ZEE1_SETIT</name>
<dbReference type="EnsemblPlants" id="KQL17008">
    <property type="protein sequence ID" value="KQL17008"/>
    <property type="gene ID" value="SETIT_024935mg"/>
</dbReference>
<dbReference type="PROSITE" id="PS51257">
    <property type="entry name" value="PROKAR_LIPOPROTEIN"/>
    <property type="match status" value="1"/>
</dbReference>
<dbReference type="Gramene" id="KQL17008">
    <property type="protein sequence ID" value="KQL17008"/>
    <property type="gene ID" value="SETIT_024935mg"/>
</dbReference>
<dbReference type="Proteomes" id="UP000004995">
    <property type="component" value="Unassembled WGS sequence"/>
</dbReference>
<keyword evidence="4" id="KW-1185">Reference proteome</keyword>
<dbReference type="eggNOG" id="ENOG502R4TD">
    <property type="taxonomic scope" value="Eukaryota"/>
</dbReference>
<dbReference type="GO" id="GO:0009827">
    <property type="term" value="P:plant-type cell wall modification"/>
    <property type="evidence" value="ECO:0000318"/>
    <property type="project" value="GO_Central"/>
</dbReference>
<evidence type="ECO:0000313" key="3">
    <source>
        <dbReference type="EnsemblPlants" id="KQL17008"/>
    </source>
</evidence>
<evidence type="ECO:0000313" key="4">
    <source>
        <dbReference type="Proteomes" id="UP000004995"/>
    </source>
</evidence>
<keyword evidence="1" id="KW-0732">Signal</keyword>
<evidence type="ECO:0000313" key="2">
    <source>
        <dbReference type="EMBL" id="RCV19278.1"/>
    </source>
</evidence>
<accession>K3ZEE1</accession>
<dbReference type="EMBL" id="AGNK02002097">
    <property type="status" value="NOT_ANNOTATED_CDS"/>
    <property type="molecule type" value="Genomic_DNA"/>
</dbReference>
<dbReference type="EMBL" id="CM003530">
    <property type="protein sequence ID" value="RCV19278.1"/>
    <property type="molecule type" value="Genomic_DNA"/>
</dbReference>
<dbReference type="GO" id="GO:0009505">
    <property type="term" value="C:plant-type cell wall"/>
    <property type="evidence" value="ECO:0000318"/>
    <property type="project" value="GO_Central"/>
</dbReference>
<protein>
    <recommendedName>
        <fullName evidence="5">Pectinesterase inhibitor domain-containing protein</fullName>
    </recommendedName>
</protein>
<dbReference type="RefSeq" id="XP_004964153.1">
    <property type="nucleotide sequence ID" value="XM_004964096.1"/>
</dbReference>
<proteinExistence type="predicted"/>
<dbReference type="AlphaFoldDB" id="K3ZEE1"/>
<reference evidence="2 4" key="1">
    <citation type="journal article" date="2012" name="Nat. Biotechnol.">
        <title>Reference genome sequence of the model plant Setaria.</title>
        <authorList>
            <person name="Bennetzen J.L."/>
            <person name="Schmutz J."/>
            <person name="Wang H."/>
            <person name="Percifield R."/>
            <person name="Hawkins J."/>
            <person name="Pontaroli A.C."/>
            <person name="Estep M."/>
            <person name="Feng L."/>
            <person name="Vaughn J.N."/>
            <person name="Grimwood J."/>
            <person name="Jenkins J."/>
            <person name="Barry K."/>
            <person name="Lindquist E."/>
            <person name="Hellsten U."/>
            <person name="Deshpande S."/>
            <person name="Wang X."/>
            <person name="Wu X."/>
            <person name="Mitros T."/>
            <person name="Triplett J."/>
            <person name="Yang X."/>
            <person name="Ye C.Y."/>
            <person name="Mauro-Herrera M."/>
            <person name="Wang L."/>
            <person name="Li P."/>
            <person name="Sharma M."/>
            <person name="Sharma R."/>
            <person name="Ronald P.C."/>
            <person name="Panaud O."/>
            <person name="Kellogg E.A."/>
            <person name="Brutnell T.P."/>
            <person name="Doust A.N."/>
            <person name="Tuskan G.A."/>
            <person name="Rokhsar D."/>
            <person name="Devos K.M."/>
        </authorList>
    </citation>
    <scope>NUCLEOTIDE SEQUENCE [LARGE SCALE GENOMIC DNA]</scope>
    <source>
        <strain evidence="4">cv. Yugu1</strain>
        <strain evidence="2">Yugu1</strain>
    </source>
</reference>
<dbReference type="OrthoDB" id="684246at2759"/>
<dbReference type="KEGG" id="sita:101783754"/>
<evidence type="ECO:0000256" key="1">
    <source>
        <dbReference type="SAM" id="SignalP"/>
    </source>
</evidence>
<reference evidence="3" key="3">
    <citation type="submission" date="2018-08" db="UniProtKB">
        <authorList>
            <consortium name="EnsemblPlants"/>
        </authorList>
    </citation>
    <scope>IDENTIFICATION</scope>
    <source>
        <strain evidence="3">Yugu1</strain>
    </source>
</reference>
<gene>
    <name evidence="3" type="primary">LOC101783754</name>
    <name evidence="2" type="ORF">SETIT_3G371500v2</name>
</gene>
<evidence type="ECO:0008006" key="5">
    <source>
        <dbReference type="Google" id="ProtNLM"/>
    </source>
</evidence>
<dbReference type="OMA" id="CETGYLY"/>
<dbReference type="HOGENOM" id="CLU_086824_0_0_1"/>